<accession>A0A0B2W2U7</accession>
<feature type="domain" description="C2HC/C3H-type" evidence="7">
    <location>
        <begin position="92"/>
        <end position="121"/>
    </location>
</feature>
<evidence type="ECO:0000256" key="4">
    <source>
        <dbReference type="ARBA" id="ARBA00022833"/>
    </source>
</evidence>
<sequence length="135" mass="15266">MIYLYSDNLVRGPPRANKPPPTVFCYICGRQFGSRSIEIHIPQCLKKWELQNERLPKSQRRPPPPRPDIAQQGEVVDMYRVNEAAWAASQAALVPCANCGRTFNPDRLVVHQRSCTKDRPAKKVGAKISSSHSNR</sequence>
<evidence type="ECO:0000256" key="3">
    <source>
        <dbReference type="ARBA" id="ARBA00022771"/>
    </source>
</evidence>
<proteinExistence type="predicted"/>
<evidence type="ECO:0000313" key="9">
    <source>
        <dbReference type="Proteomes" id="UP000031036"/>
    </source>
</evidence>
<dbReference type="PANTHER" id="PTHR13555:SF68">
    <property type="entry name" value="ZINC FINGER PROTEIN 474"/>
    <property type="match status" value="1"/>
</dbReference>
<dbReference type="Proteomes" id="UP000031036">
    <property type="component" value="Unassembled WGS sequence"/>
</dbReference>
<evidence type="ECO:0000313" key="8">
    <source>
        <dbReference type="EMBL" id="KHN87927.1"/>
    </source>
</evidence>
<dbReference type="PANTHER" id="PTHR13555">
    <property type="entry name" value="C2H2 ZINC FINGER CGI-62-RELATED"/>
    <property type="match status" value="1"/>
</dbReference>
<gene>
    <name evidence="8" type="primary">ZNF474</name>
    <name evidence="8" type="ORF">Tcan_18813</name>
</gene>
<dbReference type="OrthoDB" id="265955at2759"/>
<dbReference type="InterPro" id="IPR026319">
    <property type="entry name" value="ZC2HC1A/B-like"/>
</dbReference>
<name>A0A0B2W2U7_TOXCA</name>
<dbReference type="AlphaFoldDB" id="A0A0B2W2U7"/>
<keyword evidence="4" id="KW-0862">Zinc</keyword>
<dbReference type="STRING" id="6265.A0A0B2W2U7"/>
<feature type="domain" description="C2HC/C3H-type" evidence="7">
    <location>
        <begin position="21"/>
        <end position="50"/>
    </location>
</feature>
<evidence type="ECO:0000256" key="6">
    <source>
        <dbReference type="SAM" id="MobiDB-lite"/>
    </source>
</evidence>
<comment type="caution">
    <text evidence="8">The sequence shown here is derived from an EMBL/GenBank/DDBJ whole genome shotgun (WGS) entry which is preliminary data.</text>
</comment>
<evidence type="ECO:0000256" key="1">
    <source>
        <dbReference type="ARBA" id="ARBA00022723"/>
    </source>
</evidence>
<keyword evidence="9" id="KW-1185">Reference proteome</keyword>
<keyword evidence="2" id="KW-0677">Repeat</keyword>
<dbReference type="EMBL" id="JPKZ01000319">
    <property type="protein sequence ID" value="KHN87927.1"/>
    <property type="molecule type" value="Genomic_DNA"/>
</dbReference>
<organism evidence="8 9">
    <name type="scientific">Toxocara canis</name>
    <name type="common">Canine roundworm</name>
    <dbReference type="NCBI Taxonomy" id="6265"/>
    <lineage>
        <taxon>Eukaryota</taxon>
        <taxon>Metazoa</taxon>
        <taxon>Ecdysozoa</taxon>
        <taxon>Nematoda</taxon>
        <taxon>Chromadorea</taxon>
        <taxon>Rhabditida</taxon>
        <taxon>Spirurina</taxon>
        <taxon>Ascaridomorpha</taxon>
        <taxon>Ascaridoidea</taxon>
        <taxon>Toxocaridae</taxon>
        <taxon>Toxocara</taxon>
    </lineage>
</organism>
<dbReference type="PROSITE" id="PS52027">
    <property type="entry name" value="ZF_C2HC_C3H"/>
    <property type="match status" value="2"/>
</dbReference>
<dbReference type="Pfam" id="PF13913">
    <property type="entry name" value="zf-C2HC_2"/>
    <property type="match status" value="2"/>
</dbReference>
<keyword evidence="3 5" id="KW-0863">Zinc-finger</keyword>
<evidence type="ECO:0000256" key="2">
    <source>
        <dbReference type="ARBA" id="ARBA00022737"/>
    </source>
</evidence>
<feature type="region of interest" description="Disordered" evidence="6">
    <location>
        <begin position="114"/>
        <end position="135"/>
    </location>
</feature>
<protein>
    <submittedName>
        <fullName evidence="8">Zinc finger protein</fullName>
    </submittedName>
</protein>
<dbReference type="GO" id="GO:0008270">
    <property type="term" value="F:zinc ion binding"/>
    <property type="evidence" value="ECO:0007669"/>
    <property type="project" value="UniProtKB-KW"/>
</dbReference>
<reference evidence="8 9" key="1">
    <citation type="submission" date="2014-11" db="EMBL/GenBank/DDBJ databases">
        <title>Genetic blueprint of the zoonotic pathogen Toxocara canis.</title>
        <authorList>
            <person name="Zhu X.-Q."/>
            <person name="Korhonen P.K."/>
            <person name="Cai H."/>
            <person name="Young N.D."/>
            <person name="Nejsum P."/>
            <person name="von Samson-Himmelstjerna G."/>
            <person name="Boag P.R."/>
            <person name="Tan P."/>
            <person name="Li Q."/>
            <person name="Min J."/>
            <person name="Yang Y."/>
            <person name="Wang X."/>
            <person name="Fang X."/>
            <person name="Hall R.S."/>
            <person name="Hofmann A."/>
            <person name="Sternberg P.W."/>
            <person name="Jex A.R."/>
            <person name="Gasser R.B."/>
        </authorList>
    </citation>
    <scope>NUCLEOTIDE SEQUENCE [LARGE SCALE GENOMIC DNA]</scope>
    <source>
        <strain evidence="8">PN_DK_2014</strain>
    </source>
</reference>
<dbReference type="InterPro" id="IPR049899">
    <property type="entry name" value="Znf_C2HC_C3H"/>
</dbReference>
<keyword evidence="1" id="KW-0479">Metal-binding</keyword>
<dbReference type="Gene3D" id="3.30.160.60">
    <property type="entry name" value="Classic Zinc Finger"/>
    <property type="match status" value="2"/>
</dbReference>
<evidence type="ECO:0000259" key="7">
    <source>
        <dbReference type="PROSITE" id="PS52027"/>
    </source>
</evidence>
<evidence type="ECO:0000256" key="5">
    <source>
        <dbReference type="PROSITE-ProRule" id="PRU01371"/>
    </source>
</evidence>
<dbReference type="OMA" id="SQGLMVE"/>